<evidence type="ECO:0008006" key="2">
    <source>
        <dbReference type="Google" id="ProtNLM"/>
    </source>
</evidence>
<evidence type="ECO:0000313" key="1">
    <source>
        <dbReference type="EMBL" id="SVA57132.1"/>
    </source>
</evidence>
<dbReference type="AlphaFoldDB" id="A0A381WXQ7"/>
<dbReference type="InterPro" id="IPR012668">
    <property type="entry name" value="CHP02466"/>
</dbReference>
<name>A0A381WXQ7_9ZZZZ</name>
<reference evidence="1" key="1">
    <citation type="submission" date="2018-05" db="EMBL/GenBank/DDBJ databases">
        <authorList>
            <person name="Lanie J.A."/>
            <person name="Ng W.-L."/>
            <person name="Kazmierczak K.M."/>
            <person name="Andrzejewski T.M."/>
            <person name="Davidsen T.M."/>
            <person name="Wayne K.J."/>
            <person name="Tettelin H."/>
            <person name="Glass J.I."/>
            <person name="Rusch D."/>
            <person name="Podicherti R."/>
            <person name="Tsui H.-C.T."/>
            <person name="Winkler M.E."/>
        </authorList>
    </citation>
    <scope>NUCLEOTIDE SEQUENCE</scope>
</reference>
<accession>A0A381WXQ7</accession>
<dbReference type="Gene3D" id="2.60.120.620">
    <property type="entry name" value="q2cbj1_9rhob like domain"/>
    <property type="match status" value="1"/>
</dbReference>
<organism evidence="1">
    <name type="scientific">marine metagenome</name>
    <dbReference type="NCBI Taxonomy" id="408172"/>
    <lineage>
        <taxon>unclassified sequences</taxon>
        <taxon>metagenomes</taxon>
        <taxon>ecological metagenomes</taxon>
    </lineage>
</organism>
<dbReference type="EMBL" id="UINC01013186">
    <property type="protein sequence ID" value="SVA57132.1"/>
    <property type="molecule type" value="Genomic_DNA"/>
</dbReference>
<dbReference type="NCBIfam" id="TIGR02466">
    <property type="entry name" value="TIGR02466 family protein"/>
    <property type="match status" value="1"/>
</dbReference>
<sequence length="167" mass="19170">MSWPADVGKGKTSSRYFDVISKTHKTANFLDRAEFKILKQDIQNCVDEFCVTCGLEPATIAKSWFNIQEEDGHVNEHRHELSIVSGAYYPYCEEDSAPIVFTSPILGPKMAEIHNNATEFTSDKMEFHPRSGMLVLFPSWLYHRSLYNKTNKRLTISFNTHHIPVDN</sequence>
<protein>
    <recommendedName>
        <fullName evidence="2">Prolyl 4-hydroxylase alpha subunit Fe(2+) 2OG dioxygenase domain-containing protein</fullName>
    </recommendedName>
</protein>
<dbReference type="Pfam" id="PF13759">
    <property type="entry name" value="2OG-FeII_Oxy_5"/>
    <property type="match status" value="1"/>
</dbReference>
<gene>
    <name evidence="1" type="ORF">METZ01_LOCUS109986</name>
</gene>
<proteinExistence type="predicted"/>